<dbReference type="PROSITE" id="PS51808">
    <property type="entry name" value="CHCH"/>
    <property type="match status" value="1"/>
</dbReference>
<dbReference type="SUPFAM" id="SSF47072">
    <property type="entry name" value="Cysteine alpha-hairpin motif"/>
    <property type="match status" value="1"/>
</dbReference>
<evidence type="ECO:0000313" key="12">
    <source>
        <dbReference type="EMBL" id="KAF6201900.1"/>
    </source>
</evidence>
<dbReference type="EMBL" id="WIXP02000012">
    <property type="protein sequence ID" value="KAF6201900.1"/>
    <property type="molecule type" value="Genomic_DNA"/>
</dbReference>
<evidence type="ECO:0000256" key="2">
    <source>
        <dbReference type="ARBA" id="ARBA00004569"/>
    </source>
</evidence>
<comment type="caution">
    <text evidence="12">The sequence shown here is derived from an EMBL/GenBank/DDBJ whole genome shotgun (WGS) entry which is preliminary data.</text>
</comment>
<name>A0A6A4J7H2_APOLU</name>
<evidence type="ECO:0000256" key="5">
    <source>
        <dbReference type="ARBA" id="ARBA00022448"/>
    </source>
</evidence>
<dbReference type="PANTHER" id="PTHR21268:SF2">
    <property type="entry name" value="NADH DEHYDROGENASE [UBIQUINONE] IRON-SULFUR PROTEIN 5"/>
    <property type="match status" value="1"/>
</dbReference>
<evidence type="ECO:0000256" key="1">
    <source>
        <dbReference type="ARBA" id="ARBA00003195"/>
    </source>
</evidence>
<keyword evidence="10" id="KW-0472">Membrane</keyword>
<dbReference type="GO" id="GO:0005743">
    <property type="term" value="C:mitochondrial inner membrane"/>
    <property type="evidence" value="ECO:0007669"/>
    <property type="project" value="UniProtKB-SubCell"/>
</dbReference>
<dbReference type="PANTHER" id="PTHR21268">
    <property type="entry name" value="NADH DEHYDROGENASE [UBIQUINONE] IRON-SULFUR PROTEIN 5"/>
    <property type="match status" value="1"/>
</dbReference>
<evidence type="ECO:0000313" key="13">
    <source>
        <dbReference type="Proteomes" id="UP000466442"/>
    </source>
</evidence>
<evidence type="ECO:0000256" key="6">
    <source>
        <dbReference type="ARBA" id="ARBA00022660"/>
    </source>
</evidence>
<protein>
    <submittedName>
        <fullName evidence="12">Uncharacterized protein</fullName>
    </submittedName>
</protein>
<keyword evidence="13" id="KW-1185">Reference proteome</keyword>
<dbReference type="Pfam" id="PF10200">
    <property type="entry name" value="Ndufs5"/>
    <property type="match status" value="1"/>
</dbReference>
<keyword evidence="11" id="KW-1015">Disulfide bond</keyword>
<evidence type="ECO:0000256" key="4">
    <source>
        <dbReference type="ARBA" id="ARBA00007372"/>
    </source>
</evidence>
<keyword evidence="6" id="KW-0679">Respiratory chain</keyword>
<dbReference type="OrthoDB" id="9992197at2759"/>
<evidence type="ECO:0000256" key="7">
    <source>
        <dbReference type="ARBA" id="ARBA00022792"/>
    </source>
</evidence>
<keyword evidence="5" id="KW-0813">Transport</keyword>
<evidence type="ECO:0000256" key="10">
    <source>
        <dbReference type="ARBA" id="ARBA00023136"/>
    </source>
</evidence>
<accession>A0A6A4J7H2</accession>
<comment type="subcellular location">
    <subcellularLocation>
        <location evidence="3">Mitochondrion inner membrane</location>
        <topology evidence="3">Peripheral membrane protein</topology>
    </subcellularLocation>
    <subcellularLocation>
        <location evidence="2">Mitochondrion intermembrane space</location>
    </subcellularLocation>
</comment>
<keyword evidence="7" id="KW-0999">Mitochondrion inner membrane</keyword>
<keyword evidence="8" id="KW-0249">Electron transport</keyword>
<evidence type="ECO:0000256" key="8">
    <source>
        <dbReference type="ARBA" id="ARBA00022982"/>
    </source>
</evidence>
<comment type="similarity">
    <text evidence="4">Belongs to the complex I NDUFS5 subunit family.</text>
</comment>
<evidence type="ECO:0000256" key="11">
    <source>
        <dbReference type="ARBA" id="ARBA00023157"/>
    </source>
</evidence>
<evidence type="ECO:0000256" key="9">
    <source>
        <dbReference type="ARBA" id="ARBA00023128"/>
    </source>
</evidence>
<gene>
    <name evidence="12" type="ORF">GE061_004296</name>
</gene>
<dbReference type="GO" id="GO:0005758">
    <property type="term" value="C:mitochondrial intermembrane space"/>
    <property type="evidence" value="ECO:0007669"/>
    <property type="project" value="UniProtKB-SubCell"/>
</dbReference>
<comment type="function">
    <text evidence="1">Accessory subunit of the mitochondrial membrane respiratory chain NADH dehydrogenase (Complex I), that is believed not to be involved in catalysis. Complex I functions in the transfer of electrons from NADH to the respiratory chain. The immediate electron acceptor for the enzyme is believed to be ubiquinone.</text>
</comment>
<proteinExistence type="inferred from homology"/>
<keyword evidence="9" id="KW-0496">Mitochondrion</keyword>
<dbReference type="InterPro" id="IPR019342">
    <property type="entry name" value="NADH_UbQ_OxRdtase_FeS-su5"/>
</dbReference>
<dbReference type="InterPro" id="IPR009069">
    <property type="entry name" value="Cys_alpha_HP_mot_SF"/>
</dbReference>
<dbReference type="AlphaFoldDB" id="A0A6A4J7H2"/>
<organism evidence="12 13">
    <name type="scientific">Apolygus lucorum</name>
    <name type="common">Small green plant bug</name>
    <name type="synonym">Lygocoris lucorum</name>
    <dbReference type="NCBI Taxonomy" id="248454"/>
    <lineage>
        <taxon>Eukaryota</taxon>
        <taxon>Metazoa</taxon>
        <taxon>Ecdysozoa</taxon>
        <taxon>Arthropoda</taxon>
        <taxon>Hexapoda</taxon>
        <taxon>Insecta</taxon>
        <taxon>Pterygota</taxon>
        <taxon>Neoptera</taxon>
        <taxon>Paraneoptera</taxon>
        <taxon>Hemiptera</taxon>
        <taxon>Heteroptera</taxon>
        <taxon>Panheteroptera</taxon>
        <taxon>Cimicomorpha</taxon>
        <taxon>Miridae</taxon>
        <taxon>Mirini</taxon>
        <taxon>Apolygus</taxon>
    </lineage>
</organism>
<reference evidence="12" key="1">
    <citation type="journal article" date="2021" name="Mol. Ecol. Resour.">
        <title>Apolygus lucorum genome provides insights into omnivorousness and mesophyll feeding.</title>
        <authorList>
            <person name="Liu Y."/>
            <person name="Liu H."/>
            <person name="Wang H."/>
            <person name="Huang T."/>
            <person name="Liu B."/>
            <person name="Yang B."/>
            <person name="Yin L."/>
            <person name="Li B."/>
            <person name="Zhang Y."/>
            <person name="Zhang S."/>
            <person name="Jiang F."/>
            <person name="Zhang X."/>
            <person name="Ren Y."/>
            <person name="Wang B."/>
            <person name="Wang S."/>
            <person name="Lu Y."/>
            <person name="Wu K."/>
            <person name="Fan W."/>
            <person name="Wang G."/>
        </authorList>
    </citation>
    <scope>NUCLEOTIDE SEQUENCE</scope>
    <source>
        <strain evidence="12">12Hb</strain>
    </source>
</reference>
<sequence length="108" mass="12641">MPISVYFKTPLTDLLGPTINFQMSPCMNMEMRAINCLEAYGEEMAQKKCKDMLEDLYECVTKTKQMERVYQMRSERLRQIRRGLRSDPYADGPEKDSFISYGMGENMD</sequence>
<dbReference type="Proteomes" id="UP000466442">
    <property type="component" value="Linkage Group LG12"/>
</dbReference>
<evidence type="ECO:0000256" key="3">
    <source>
        <dbReference type="ARBA" id="ARBA00004637"/>
    </source>
</evidence>